<dbReference type="InterPro" id="IPR011129">
    <property type="entry name" value="CSD"/>
</dbReference>
<dbReference type="PANTHER" id="PTHR46565">
    <property type="entry name" value="COLD SHOCK DOMAIN PROTEIN 2"/>
    <property type="match status" value="1"/>
</dbReference>
<dbReference type="CDD" id="cd04458">
    <property type="entry name" value="CSP_CDS"/>
    <property type="match status" value="1"/>
</dbReference>
<dbReference type="PROSITE" id="PS51857">
    <property type="entry name" value="CSD_2"/>
    <property type="match status" value="1"/>
</dbReference>
<dbReference type="AlphaFoldDB" id="A0A0C2JBM2"/>
<proteinExistence type="predicted"/>
<name>A0A0C2JBM2_9ACTN</name>
<dbReference type="OrthoDB" id="4382049at2"/>
<dbReference type="PRINTS" id="PR00050">
    <property type="entry name" value="COLDSHOCK"/>
</dbReference>
<gene>
    <name evidence="4" type="ORF">LP52_11145</name>
</gene>
<dbReference type="GO" id="GO:0003676">
    <property type="term" value="F:nucleic acid binding"/>
    <property type="evidence" value="ECO:0007669"/>
    <property type="project" value="InterPro"/>
</dbReference>
<organism evidence="4 5">
    <name type="scientific">Streptomonospora alba</name>
    <dbReference type="NCBI Taxonomy" id="183763"/>
    <lineage>
        <taxon>Bacteria</taxon>
        <taxon>Bacillati</taxon>
        <taxon>Actinomycetota</taxon>
        <taxon>Actinomycetes</taxon>
        <taxon>Streptosporangiales</taxon>
        <taxon>Nocardiopsidaceae</taxon>
        <taxon>Streptomonospora</taxon>
    </lineage>
</organism>
<evidence type="ECO:0000256" key="2">
    <source>
        <dbReference type="SAM" id="MobiDB-lite"/>
    </source>
</evidence>
<feature type="region of interest" description="Disordered" evidence="2">
    <location>
        <begin position="65"/>
        <end position="89"/>
    </location>
</feature>
<sequence length="138" mass="15075">METGVVVRFDEERGYGFIEPDAGGEDVFIHASALEEEIKPLLHTGRRVRFDSVGGHRGRKAFDVQLSAESARSEPSVPDSPRTAAEEDCGTAARLAEEELSRQITELLLAEAPDLTGAQVAVVREAVGRFAEEHGWTR</sequence>
<feature type="domain" description="CSD" evidence="3">
    <location>
        <begin position="1"/>
        <end position="66"/>
    </location>
</feature>
<evidence type="ECO:0000259" key="3">
    <source>
        <dbReference type="PROSITE" id="PS51857"/>
    </source>
</evidence>
<evidence type="ECO:0000256" key="1">
    <source>
        <dbReference type="RuleBase" id="RU000408"/>
    </source>
</evidence>
<dbReference type="SUPFAM" id="SSF50249">
    <property type="entry name" value="Nucleic acid-binding proteins"/>
    <property type="match status" value="1"/>
</dbReference>
<reference evidence="5" key="1">
    <citation type="journal article" date="2015" name="Chem. Biol.">
        <title>Structure, bioactivity, and resistance mechanism of streptomonomicin, an unusual lasso Peptide from an understudied halophilic actinomycete.</title>
        <authorList>
            <person name="Metelev M."/>
            <person name="Tietz J.I."/>
            <person name="Melby J.O."/>
            <person name="Blair P.M."/>
            <person name="Zhu L."/>
            <person name="Livnat I."/>
            <person name="Severinov K."/>
            <person name="Mitchell D.A."/>
        </authorList>
    </citation>
    <scope>NUCLEOTIDE SEQUENCE [LARGE SCALE GENOMIC DNA]</scope>
    <source>
        <strain evidence="5">YIM 90003</strain>
    </source>
</reference>
<dbReference type="PANTHER" id="PTHR46565:SF27">
    <property type="entry name" value="COLD SHOCK DOMAIN-CONTAINING PROTEIN 3-LIKE"/>
    <property type="match status" value="1"/>
</dbReference>
<dbReference type="Gene3D" id="2.40.50.140">
    <property type="entry name" value="Nucleic acid-binding proteins"/>
    <property type="match status" value="1"/>
</dbReference>
<dbReference type="PROSITE" id="PS00352">
    <property type="entry name" value="CSD_1"/>
    <property type="match status" value="1"/>
</dbReference>
<protein>
    <recommendedName>
        <fullName evidence="3">CSD domain-containing protein</fullName>
    </recommendedName>
</protein>
<comment type="caution">
    <text evidence="4">The sequence shown here is derived from an EMBL/GenBank/DDBJ whole genome shotgun (WGS) entry which is preliminary data.</text>
</comment>
<dbReference type="EMBL" id="JROO01000019">
    <property type="protein sequence ID" value="KIH98811.1"/>
    <property type="molecule type" value="Genomic_DNA"/>
</dbReference>
<keyword evidence="5" id="KW-1185">Reference proteome</keyword>
<dbReference type="SMART" id="SM00357">
    <property type="entry name" value="CSP"/>
    <property type="match status" value="1"/>
</dbReference>
<evidence type="ECO:0000313" key="4">
    <source>
        <dbReference type="EMBL" id="KIH98811.1"/>
    </source>
</evidence>
<dbReference type="InterPro" id="IPR019844">
    <property type="entry name" value="CSD_CS"/>
</dbReference>
<dbReference type="RefSeq" id="WP_040273058.1">
    <property type="nucleotide sequence ID" value="NZ_JROO01000019.1"/>
</dbReference>
<comment type="subcellular location">
    <subcellularLocation>
        <location evidence="1">Cytoplasm</location>
    </subcellularLocation>
</comment>
<dbReference type="Pfam" id="PF00313">
    <property type="entry name" value="CSD"/>
    <property type="match status" value="1"/>
</dbReference>
<dbReference type="STRING" id="183763.LP52_11145"/>
<accession>A0A0C2JBM2</accession>
<evidence type="ECO:0000313" key="5">
    <source>
        <dbReference type="Proteomes" id="UP000031675"/>
    </source>
</evidence>
<dbReference type="GO" id="GO:0005737">
    <property type="term" value="C:cytoplasm"/>
    <property type="evidence" value="ECO:0007669"/>
    <property type="project" value="UniProtKB-SubCell"/>
</dbReference>
<dbReference type="InterPro" id="IPR002059">
    <property type="entry name" value="CSP_DNA-bd"/>
</dbReference>
<dbReference type="InterPro" id="IPR012340">
    <property type="entry name" value="NA-bd_OB-fold"/>
</dbReference>
<dbReference type="Proteomes" id="UP000031675">
    <property type="component" value="Unassembled WGS sequence"/>
</dbReference>